<evidence type="ECO:0000313" key="2">
    <source>
        <dbReference type="Proteomes" id="UP000008144"/>
    </source>
</evidence>
<dbReference type="InParanoid" id="H2XP27"/>
<reference evidence="1" key="3">
    <citation type="submission" date="2025-09" db="UniProtKB">
        <authorList>
            <consortium name="Ensembl"/>
        </authorList>
    </citation>
    <scope>IDENTIFICATION</scope>
</reference>
<proteinExistence type="predicted"/>
<sequence length="207" mass="23881">MDKPKPFRVQVTNVDKKFHIKVNVSTLKSGSVLRALSKRKTRQTIKEEGKIKMQQDTFTYIRREAIVILKGSQHVRVKFVDDSEETDIFKLSDVMYPDDSEVTSFDELQPGAIVVAKWPMNGKRYSAVVIDPLDSGTGRRFRERKPPPKPFQAAEFDQSMKPSLLLNKLDFENIDNFNENEASMGSEFNAYVSMADRIKLKRREMML</sequence>
<dbReference type="Proteomes" id="UP000008144">
    <property type="component" value="Unassembled WGS sequence"/>
</dbReference>
<dbReference type="AlphaFoldDB" id="H2XP27"/>
<dbReference type="GeneTree" id="ENSGT00660000097406"/>
<evidence type="ECO:0000313" key="1">
    <source>
        <dbReference type="Ensembl" id="ENSCINP00000031410.1"/>
    </source>
</evidence>
<dbReference type="Ensembl" id="ENSCINT00000035606.1">
    <property type="protein sequence ID" value="ENSCINP00000031410.1"/>
    <property type="gene ID" value="ENSCING00000023239.1"/>
</dbReference>
<accession>H2XP27</accession>
<name>H2XP27_CIOIN</name>
<dbReference type="HOGENOM" id="CLU_1328977_0_0_1"/>
<reference evidence="1" key="2">
    <citation type="submission" date="2025-08" db="UniProtKB">
        <authorList>
            <consortium name="Ensembl"/>
        </authorList>
    </citation>
    <scope>IDENTIFICATION</scope>
</reference>
<evidence type="ECO:0008006" key="3">
    <source>
        <dbReference type="Google" id="ProtNLM"/>
    </source>
</evidence>
<reference evidence="2" key="1">
    <citation type="journal article" date="2002" name="Science">
        <title>The draft genome of Ciona intestinalis: insights into chordate and vertebrate origins.</title>
        <authorList>
            <person name="Dehal P."/>
            <person name="Satou Y."/>
            <person name="Campbell R.K."/>
            <person name="Chapman J."/>
            <person name="Degnan B."/>
            <person name="De Tomaso A."/>
            <person name="Davidson B."/>
            <person name="Di Gregorio A."/>
            <person name="Gelpke M."/>
            <person name="Goodstein D.M."/>
            <person name="Harafuji N."/>
            <person name="Hastings K.E."/>
            <person name="Ho I."/>
            <person name="Hotta K."/>
            <person name="Huang W."/>
            <person name="Kawashima T."/>
            <person name="Lemaire P."/>
            <person name="Martinez D."/>
            <person name="Meinertzhagen I.A."/>
            <person name="Necula S."/>
            <person name="Nonaka M."/>
            <person name="Putnam N."/>
            <person name="Rash S."/>
            <person name="Saiga H."/>
            <person name="Satake M."/>
            <person name="Terry A."/>
            <person name="Yamada L."/>
            <person name="Wang H.G."/>
            <person name="Awazu S."/>
            <person name="Azumi K."/>
            <person name="Boore J."/>
            <person name="Branno M."/>
            <person name="Chin-Bow S."/>
            <person name="DeSantis R."/>
            <person name="Doyle S."/>
            <person name="Francino P."/>
            <person name="Keys D.N."/>
            <person name="Haga S."/>
            <person name="Hayashi H."/>
            <person name="Hino K."/>
            <person name="Imai K.S."/>
            <person name="Inaba K."/>
            <person name="Kano S."/>
            <person name="Kobayashi K."/>
            <person name="Kobayashi M."/>
            <person name="Lee B.I."/>
            <person name="Makabe K.W."/>
            <person name="Manohar C."/>
            <person name="Matassi G."/>
            <person name="Medina M."/>
            <person name="Mochizuki Y."/>
            <person name="Mount S."/>
            <person name="Morishita T."/>
            <person name="Miura S."/>
            <person name="Nakayama A."/>
            <person name="Nishizaka S."/>
            <person name="Nomoto H."/>
            <person name="Ohta F."/>
            <person name="Oishi K."/>
            <person name="Rigoutsos I."/>
            <person name="Sano M."/>
            <person name="Sasaki A."/>
            <person name="Sasakura Y."/>
            <person name="Shoguchi E."/>
            <person name="Shin-i T."/>
            <person name="Spagnuolo A."/>
            <person name="Stainier D."/>
            <person name="Suzuki M.M."/>
            <person name="Tassy O."/>
            <person name="Takatori N."/>
            <person name="Tokuoka M."/>
            <person name="Yagi K."/>
            <person name="Yoshizaki F."/>
            <person name="Wada S."/>
            <person name="Zhang C."/>
            <person name="Hyatt P.D."/>
            <person name="Larimer F."/>
            <person name="Detter C."/>
            <person name="Doggett N."/>
            <person name="Glavina T."/>
            <person name="Hawkins T."/>
            <person name="Richardson P."/>
            <person name="Lucas S."/>
            <person name="Kohara Y."/>
            <person name="Levine M."/>
            <person name="Satoh N."/>
            <person name="Rokhsar D.S."/>
        </authorList>
    </citation>
    <scope>NUCLEOTIDE SEQUENCE [LARGE SCALE GENOMIC DNA]</scope>
</reference>
<organism evidence="1 2">
    <name type="scientific">Ciona intestinalis</name>
    <name type="common">Transparent sea squirt</name>
    <name type="synonym">Ascidia intestinalis</name>
    <dbReference type="NCBI Taxonomy" id="7719"/>
    <lineage>
        <taxon>Eukaryota</taxon>
        <taxon>Metazoa</taxon>
        <taxon>Chordata</taxon>
        <taxon>Tunicata</taxon>
        <taxon>Ascidiacea</taxon>
        <taxon>Phlebobranchia</taxon>
        <taxon>Cionidae</taxon>
        <taxon>Ciona</taxon>
    </lineage>
</organism>
<protein>
    <recommendedName>
        <fullName evidence="3">Tudor domain-containing protein</fullName>
    </recommendedName>
</protein>
<keyword evidence="2" id="KW-1185">Reference proteome</keyword>